<dbReference type="PANTHER" id="PTHR34295:SF1">
    <property type="entry name" value="BIOTIN TRANSPORTER BIOY"/>
    <property type="match status" value="1"/>
</dbReference>
<feature type="transmembrane region" description="Helical" evidence="4">
    <location>
        <begin position="143"/>
        <end position="168"/>
    </location>
</feature>
<sequence length="214" mass="21092">MNDGTSSDGTSSATTTHGRPLPPPAERAHPVATDLALVSVFAAFIAASALVPGIPTGVGVPITLQTFAVVLAGLVLGWRRGGLAALLYLAVGLAGVPVFANGSGGLGVLAGASAGYLVAFPLGAALAGLLANGARHATGGARYLVLVASGLTASALTIHPLGIAGIALNANLSAQEAFAAGAVYFPGDTVKNLLAAAVALAVFAHYPDLLRRRR</sequence>
<accession>A0ABS5U1K8</accession>
<evidence type="ECO:0000256" key="1">
    <source>
        <dbReference type="ARBA" id="ARBA00010692"/>
    </source>
</evidence>
<comment type="subcellular location">
    <subcellularLocation>
        <location evidence="2">Cell membrane</location>
        <topology evidence="2">Multi-pass membrane protein</topology>
    </subcellularLocation>
</comment>
<reference evidence="5 6" key="1">
    <citation type="submission" date="2021-05" db="EMBL/GenBank/DDBJ databases">
        <title>Description of Cellulomonas sp. DKR-3 sp. nov.</title>
        <authorList>
            <person name="Dahal R.H."/>
            <person name="Chaudhary D.K."/>
        </authorList>
    </citation>
    <scope>NUCLEOTIDE SEQUENCE [LARGE SCALE GENOMIC DNA]</scope>
    <source>
        <strain evidence="5 6">DKR-3</strain>
    </source>
</reference>
<feature type="region of interest" description="Disordered" evidence="3">
    <location>
        <begin position="1"/>
        <end position="27"/>
    </location>
</feature>
<feature type="transmembrane region" description="Helical" evidence="4">
    <location>
        <begin position="106"/>
        <end position="131"/>
    </location>
</feature>
<feature type="transmembrane region" description="Helical" evidence="4">
    <location>
        <begin position="57"/>
        <end position="76"/>
    </location>
</feature>
<feature type="transmembrane region" description="Helical" evidence="4">
    <location>
        <begin position="193"/>
        <end position="210"/>
    </location>
</feature>
<evidence type="ECO:0000313" key="5">
    <source>
        <dbReference type="EMBL" id="MBT0995297.1"/>
    </source>
</evidence>
<dbReference type="InterPro" id="IPR003784">
    <property type="entry name" value="BioY"/>
</dbReference>
<keyword evidence="4" id="KW-1133">Transmembrane helix</keyword>
<keyword evidence="6" id="KW-1185">Reference proteome</keyword>
<feature type="transmembrane region" description="Helical" evidence="4">
    <location>
        <begin position="31"/>
        <end position="51"/>
    </location>
</feature>
<keyword evidence="2 4" id="KW-0472">Membrane</keyword>
<keyword evidence="2" id="KW-0813">Transport</keyword>
<evidence type="ECO:0000256" key="3">
    <source>
        <dbReference type="SAM" id="MobiDB-lite"/>
    </source>
</evidence>
<dbReference type="Proteomes" id="UP000722125">
    <property type="component" value="Unassembled WGS sequence"/>
</dbReference>
<dbReference type="PANTHER" id="PTHR34295">
    <property type="entry name" value="BIOTIN TRANSPORTER BIOY"/>
    <property type="match status" value="1"/>
</dbReference>
<organism evidence="5 6">
    <name type="scientific">Cellulomonas fulva</name>
    <dbReference type="NCBI Taxonomy" id="2835530"/>
    <lineage>
        <taxon>Bacteria</taxon>
        <taxon>Bacillati</taxon>
        <taxon>Actinomycetota</taxon>
        <taxon>Actinomycetes</taxon>
        <taxon>Micrococcales</taxon>
        <taxon>Cellulomonadaceae</taxon>
        <taxon>Cellulomonas</taxon>
    </lineage>
</organism>
<evidence type="ECO:0000313" key="6">
    <source>
        <dbReference type="Proteomes" id="UP000722125"/>
    </source>
</evidence>
<evidence type="ECO:0000256" key="2">
    <source>
        <dbReference type="PIRNR" id="PIRNR016661"/>
    </source>
</evidence>
<evidence type="ECO:0000256" key="4">
    <source>
        <dbReference type="SAM" id="Phobius"/>
    </source>
</evidence>
<feature type="transmembrane region" description="Helical" evidence="4">
    <location>
        <begin position="83"/>
        <end position="100"/>
    </location>
</feature>
<dbReference type="EMBL" id="JAHBOH010000001">
    <property type="protein sequence ID" value="MBT0995297.1"/>
    <property type="molecule type" value="Genomic_DNA"/>
</dbReference>
<proteinExistence type="inferred from homology"/>
<keyword evidence="2" id="KW-1003">Cell membrane</keyword>
<feature type="compositionally biased region" description="Low complexity" evidence="3">
    <location>
        <begin position="1"/>
        <end position="16"/>
    </location>
</feature>
<keyword evidence="4" id="KW-0812">Transmembrane</keyword>
<comment type="caution">
    <text evidence="5">The sequence shown here is derived from an EMBL/GenBank/DDBJ whole genome shotgun (WGS) entry which is preliminary data.</text>
</comment>
<dbReference type="Gene3D" id="1.10.1760.20">
    <property type="match status" value="1"/>
</dbReference>
<dbReference type="PIRSF" id="PIRSF016661">
    <property type="entry name" value="BioY"/>
    <property type="match status" value="1"/>
</dbReference>
<protein>
    <recommendedName>
        <fullName evidence="2">Biotin transporter</fullName>
    </recommendedName>
</protein>
<name>A0ABS5U1K8_9CELL</name>
<gene>
    <name evidence="5" type="ORF">KIN34_13485</name>
</gene>
<dbReference type="Pfam" id="PF02632">
    <property type="entry name" value="BioY"/>
    <property type="match status" value="1"/>
</dbReference>
<comment type="similarity">
    <text evidence="1 2">Belongs to the BioY family.</text>
</comment>